<dbReference type="PROSITE" id="PS50110">
    <property type="entry name" value="RESPONSE_REGULATORY"/>
    <property type="match status" value="1"/>
</dbReference>
<evidence type="ECO:0000256" key="2">
    <source>
        <dbReference type="PROSITE-ProRule" id="PRU00169"/>
    </source>
</evidence>
<gene>
    <name evidence="4" type="ORF">EV685_1726</name>
</gene>
<dbReference type="PANTHER" id="PTHR44591:SF25">
    <property type="entry name" value="CHEMOTAXIS TWO-COMPONENT RESPONSE REGULATOR"/>
    <property type="match status" value="1"/>
</dbReference>
<evidence type="ECO:0000259" key="3">
    <source>
        <dbReference type="PROSITE" id="PS50110"/>
    </source>
</evidence>
<dbReference type="SUPFAM" id="SSF52172">
    <property type="entry name" value="CheY-like"/>
    <property type="match status" value="1"/>
</dbReference>
<dbReference type="Proteomes" id="UP000293433">
    <property type="component" value="Unassembled WGS sequence"/>
</dbReference>
<dbReference type="PANTHER" id="PTHR44591">
    <property type="entry name" value="STRESS RESPONSE REGULATOR PROTEIN 1"/>
    <property type="match status" value="1"/>
</dbReference>
<dbReference type="InterPro" id="IPR050595">
    <property type="entry name" value="Bact_response_regulator"/>
</dbReference>
<dbReference type="Gene3D" id="3.40.50.2300">
    <property type="match status" value="1"/>
</dbReference>
<sequence>MKTIFLIDDSATMVMSVKTTLEISGFKVETAADGEQAMGKINKGLKPDLIITDINMPKMDGIEFIRHARKILRFTPILTLTTESQQAKRDEAKKLGASGWLVKPIGGTDLLKVIKQVLPGA</sequence>
<dbReference type="OrthoDB" id="9801101at2"/>
<dbReference type="InterPro" id="IPR011006">
    <property type="entry name" value="CheY-like_superfamily"/>
</dbReference>
<feature type="domain" description="Response regulatory" evidence="3">
    <location>
        <begin position="3"/>
        <end position="118"/>
    </location>
</feature>
<keyword evidence="1 2" id="KW-0597">Phosphoprotein</keyword>
<reference evidence="4 5" key="1">
    <citation type="submission" date="2019-02" db="EMBL/GenBank/DDBJ databases">
        <title>Genomic Encyclopedia of Type Strains, Phase IV (KMG-IV): sequencing the most valuable type-strain genomes for metagenomic binning, comparative biology and taxonomic classification.</title>
        <authorList>
            <person name="Goeker M."/>
        </authorList>
    </citation>
    <scope>NUCLEOTIDE SEQUENCE [LARGE SCALE GENOMIC DNA]</scope>
    <source>
        <strain evidence="4 5">DSM 10617</strain>
    </source>
</reference>
<keyword evidence="5" id="KW-1185">Reference proteome</keyword>
<evidence type="ECO:0000313" key="5">
    <source>
        <dbReference type="Proteomes" id="UP000293433"/>
    </source>
</evidence>
<evidence type="ECO:0000256" key="1">
    <source>
        <dbReference type="ARBA" id="ARBA00022553"/>
    </source>
</evidence>
<accession>A0A4Q7LT09</accession>
<feature type="modified residue" description="4-aspartylphosphate" evidence="2">
    <location>
        <position position="53"/>
    </location>
</feature>
<name>A0A4Q7LT09_9BURK</name>
<evidence type="ECO:0000313" key="4">
    <source>
        <dbReference type="EMBL" id="RZS57158.1"/>
    </source>
</evidence>
<dbReference type="InterPro" id="IPR001789">
    <property type="entry name" value="Sig_transdc_resp-reg_receiver"/>
</dbReference>
<comment type="caution">
    <text evidence="4">The sequence shown here is derived from an EMBL/GenBank/DDBJ whole genome shotgun (WGS) entry which is preliminary data.</text>
</comment>
<organism evidence="4 5">
    <name type="scientific">Sphaerotilus mobilis</name>
    <dbReference type="NCBI Taxonomy" id="47994"/>
    <lineage>
        <taxon>Bacteria</taxon>
        <taxon>Pseudomonadati</taxon>
        <taxon>Pseudomonadota</taxon>
        <taxon>Betaproteobacteria</taxon>
        <taxon>Burkholderiales</taxon>
        <taxon>Sphaerotilaceae</taxon>
        <taxon>Sphaerotilus</taxon>
    </lineage>
</organism>
<dbReference type="RefSeq" id="WP_130481564.1">
    <property type="nucleotide sequence ID" value="NZ_SGWV01000008.1"/>
</dbReference>
<protein>
    <submittedName>
        <fullName evidence="4">Two-component system chemotaxis response regulator CheY</fullName>
    </submittedName>
</protein>
<proteinExistence type="predicted"/>
<dbReference type="GO" id="GO:0000160">
    <property type="term" value="P:phosphorelay signal transduction system"/>
    <property type="evidence" value="ECO:0007669"/>
    <property type="project" value="InterPro"/>
</dbReference>
<dbReference type="EMBL" id="SGWV01000008">
    <property type="protein sequence ID" value="RZS57158.1"/>
    <property type="molecule type" value="Genomic_DNA"/>
</dbReference>
<dbReference type="Pfam" id="PF00072">
    <property type="entry name" value="Response_reg"/>
    <property type="match status" value="1"/>
</dbReference>
<dbReference type="SMART" id="SM00448">
    <property type="entry name" value="REC"/>
    <property type="match status" value="1"/>
</dbReference>
<dbReference type="AlphaFoldDB" id="A0A4Q7LT09"/>